<accession>A0ABR6Y131</accession>
<name>A0ABR6Y131_9FLAO</name>
<feature type="transmembrane region" description="Helical" evidence="1">
    <location>
        <begin position="68"/>
        <end position="87"/>
    </location>
</feature>
<sequence>MDQNTVEDGKQMSIIAYITLIGTLIAFFTNQEKRNAFTSFHIRQALGLWLLFMAMGYVVGIFDNWNITYSWWIFFSVLFIYGIIGAINGKANKVPLLGDVFQKIFKSIGQ</sequence>
<organism evidence="2 3">
    <name type="scientific">Winogradskyella echinorum</name>
    <dbReference type="NCBI Taxonomy" id="538189"/>
    <lineage>
        <taxon>Bacteria</taxon>
        <taxon>Pseudomonadati</taxon>
        <taxon>Bacteroidota</taxon>
        <taxon>Flavobacteriia</taxon>
        <taxon>Flavobacteriales</taxon>
        <taxon>Flavobacteriaceae</taxon>
        <taxon>Winogradskyella</taxon>
    </lineage>
</organism>
<evidence type="ECO:0000313" key="2">
    <source>
        <dbReference type="EMBL" id="MBC3846462.1"/>
    </source>
</evidence>
<proteinExistence type="predicted"/>
<dbReference type="EMBL" id="JACOME010000002">
    <property type="protein sequence ID" value="MBC3846462.1"/>
    <property type="molecule type" value="Genomic_DNA"/>
</dbReference>
<evidence type="ECO:0000256" key="1">
    <source>
        <dbReference type="SAM" id="Phobius"/>
    </source>
</evidence>
<keyword evidence="1" id="KW-0472">Membrane</keyword>
<gene>
    <name evidence="2" type="ORF">H6H04_08725</name>
</gene>
<keyword evidence="3" id="KW-1185">Reference proteome</keyword>
<dbReference type="RefSeq" id="WP_186845578.1">
    <property type="nucleotide sequence ID" value="NZ_JACOME010000002.1"/>
</dbReference>
<feature type="transmembrane region" description="Helical" evidence="1">
    <location>
        <begin position="12"/>
        <end position="30"/>
    </location>
</feature>
<dbReference type="Proteomes" id="UP000607435">
    <property type="component" value="Unassembled WGS sequence"/>
</dbReference>
<evidence type="ECO:0000313" key="3">
    <source>
        <dbReference type="Proteomes" id="UP000607435"/>
    </source>
</evidence>
<protein>
    <recommendedName>
        <fullName evidence="4">Import component protein</fullName>
    </recommendedName>
</protein>
<reference evidence="2 3" key="1">
    <citation type="submission" date="2020-08" db="EMBL/GenBank/DDBJ databases">
        <title>Winogradskyella ouciana sp. nov., isolated from the hadal seawater of the Mariana Trench.</title>
        <authorList>
            <person name="He X."/>
        </authorList>
    </citation>
    <scope>NUCLEOTIDE SEQUENCE [LARGE SCALE GENOMIC DNA]</scope>
    <source>
        <strain evidence="2 3">KCTC 22026</strain>
    </source>
</reference>
<keyword evidence="1" id="KW-0812">Transmembrane</keyword>
<keyword evidence="1" id="KW-1133">Transmembrane helix</keyword>
<evidence type="ECO:0008006" key="4">
    <source>
        <dbReference type="Google" id="ProtNLM"/>
    </source>
</evidence>
<comment type="caution">
    <text evidence="2">The sequence shown here is derived from an EMBL/GenBank/DDBJ whole genome shotgun (WGS) entry which is preliminary data.</text>
</comment>
<feature type="transmembrane region" description="Helical" evidence="1">
    <location>
        <begin position="42"/>
        <end position="62"/>
    </location>
</feature>